<dbReference type="InterPro" id="IPR050464">
    <property type="entry name" value="Zeta_carotene_desat/Oxidored"/>
</dbReference>
<dbReference type="Gene3D" id="1.10.3110.10">
    <property type="entry name" value="protoporphyrinogen ix oxidase, domain 3"/>
    <property type="match status" value="1"/>
</dbReference>
<proteinExistence type="predicted"/>
<comment type="caution">
    <text evidence="2">The sequence shown here is derived from an EMBL/GenBank/DDBJ whole genome shotgun (WGS) entry which is preliminary data.</text>
</comment>
<evidence type="ECO:0000259" key="1">
    <source>
        <dbReference type="Pfam" id="PF01593"/>
    </source>
</evidence>
<accession>A0A9X2PZD5</accession>
<dbReference type="Pfam" id="PF01593">
    <property type="entry name" value="Amino_oxidase"/>
    <property type="match status" value="1"/>
</dbReference>
<evidence type="ECO:0000313" key="3">
    <source>
        <dbReference type="Proteomes" id="UP001155027"/>
    </source>
</evidence>
<dbReference type="NCBIfam" id="NF005560">
    <property type="entry name" value="PRK07233.1"/>
    <property type="match status" value="1"/>
</dbReference>
<protein>
    <submittedName>
        <fullName evidence="2">Protoporphyrinogen oxidase</fullName>
    </submittedName>
</protein>
<dbReference type="InterPro" id="IPR002937">
    <property type="entry name" value="Amino_oxidase"/>
</dbReference>
<dbReference type="EMBL" id="JANUAU010000020">
    <property type="protein sequence ID" value="MCS3679369.1"/>
    <property type="molecule type" value="Genomic_DNA"/>
</dbReference>
<gene>
    <name evidence="2" type="ORF">GGP71_003320</name>
</gene>
<dbReference type="Gene3D" id="3.90.660.20">
    <property type="entry name" value="Protoporphyrinogen oxidase, mitochondrial, domain 2"/>
    <property type="match status" value="1"/>
</dbReference>
<reference evidence="2" key="1">
    <citation type="submission" date="2022-08" db="EMBL/GenBank/DDBJ databases">
        <title>Genomic Encyclopedia of Type Strains, Phase V (KMG-V): Genome sequencing to study the core and pangenomes of soil and plant-associated prokaryotes.</title>
        <authorList>
            <person name="Whitman W."/>
        </authorList>
    </citation>
    <scope>NUCLEOTIDE SEQUENCE</scope>
    <source>
        <strain evidence="2">0</strain>
    </source>
</reference>
<evidence type="ECO:0000313" key="2">
    <source>
        <dbReference type="EMBL" id="MCS3679369.1"/>
    </source>
</evidence>
<dbReference type="Proteomes" id="UP001155027">
    <property type="component" value="Unassembled WGS sequence"/>
</dbReference>
<dbReference type="SUPFAM" id="SSF51905">
    <property type="entry name" value="FAD/NAD(P)-binding domain"/>
    <property type="match status" value="1"/>
</dbReference>
<dbReference type="RefSeq" id="WP_259081159.1">
    <property type="nucleotide sequence ID" value="NZ_JANUAU010000020.1"/>
</dbReference>
<dbReference type="PANTHER" id="PTHR42923">
    <property type="entry name" value="PROTOPORPHYRINOGEN OXIDASE"/>
    <property type="match status" value="1"/>
</dbReference>
<feature type="domain" description="Amine oxidase" evidence="1">
    <location>
        <begin position="11"/>
        <end position="408"/>
    </location>
</feature>
<name>A0A9X2PZD5_9BACT</name>
<dbReference type="InterPro" id="IPR036188">
    <property type="entry name" value="FAD/NAD-bd_sf"/>
</dbReference>
<sequence length="453" mass="50067">MDVIVVGGGATGLAAAYLLRRNGADVTVLEASPEPGGLLSTFEVGEKAEAGEGARLEYFYHHFFTHDTEINWLLGELGLEDRAIFRPTTMGMMRGGEIYPFDGPADVLTFGAMSIQARLRFGMSAAMLTYLPGFEDDEETSAMEWFRRWAGKEATETIWEPMMDIKFGDAADQIPIAWMAGRLRQRARSRDGTEEKLGYLKGSLQVLVDRLVEVLREEGVEVRCDVPVEKFTTSDGRVTGVQTPEETLEADAVLSTIPTPILAGLVEDINGQYASSLREIEYMGAICTILSMEEPLSPVYWLNVADPGYSFGGVIEQTHLIPPKEYGGRHLAYLSRYVRHDHPLWSKDGEELLGQQLGELKRLFGRGVRPIVNDHWIFRGRFAAPITGLKFSEKIPSYDTPIPGLYMAAMPHVYPDERSTNNSIKIAAGVIEAMGLNSGFVPEGTSLADTFGR</sequence>
<dbReference type="PRINTS" id="PR00419">
    <property type="entry name" value="ADXRDTASE"/>
</dbReference>
<dbReference type="PANTHER" id="PTHR42923:SF46">
    <property type="entry name" value="AMINE OXIDASE"/>
    <property type="match status" value="1"/>
</dbReference>
<dbReference type="GO" id="GO:0016491">
    <property type="term" value="F:oxidoreductase activity"/>
    <property type="evidence" value="ECO:0007669"/>
    <property type="project" value="InterPro"/>
</dbReference>
<dbReference type="AlphaFoldDB" id="A0A9X2PZD5"/>
<dbReference type="Gene3D" id="3.50.50.60">
    <property type="entry name" value="FAD/NAD(P)-binding domain"/>
    <property type="match status" value="1"/>
</dbReference>
<organism evidence="2 3">
    <name type="scientific">Salinibacter ruber</name>
    <dbReference type="NCBI Taxonomy" id="146919"/>
    <lineage>
        <taxon>Bacteria</taxon>
        <taxon>Pseudomonadati</taxon>
        <taxon>Rhodothermota</taxon>
        <taxon>Rhodothermia</taxon>
        <taxon>Rhodothermales</taxon>
        <taxon>Salinibacteraceae</taxon>
        <taxon>Salinibacter</taxon>
    </lineage>
</organism>